<gene>
    <name evidence="2" type="ORF">ILUMI_18459</name>
</gene>
<dbReference type="OrthoDB" id="6249720at2759"/>
<organism evidence="2 3">
    <name type="scientific">Ignelater luminosus</name>
    <name type="common">Cucubano</name>
    <name type="synonym">Pyrophorus luminosus</name>
    <dbReference type="NCBI Taxonomy" id="2038154"/>
    <lineage>
        <taxon>Eukaryota</taxon>
        <taxon>Metazoa</taxon>
        <taxon>Ecdysozoa</taxon>
        <taxon>Arthropoda</taxon>
        <taxon>Hexapoda</taxon>
        <taxon>Insecta</taxon>
        <taxon>Pterygota</taxon>
        <taxon>Neoptera</taxon>
        <taxon>Endopterygota</taxon>
        <taxon>Coleoptera</taxon>
        <taxon>Polyphaga</taxon>
        <taxon>Elateriformia</taxon>
        <taxon>Elateroidea</taxon>
        <taxon>Elateridae</taxon>
        <taxon>Agrypninae</taxon>
        <taxon>Pyrophorini</taxon>
        <taxon>Ignelater</taxon>
    </lineage>
</organism>
<accession>A0A8K0G6D6</accession>
<dbReference type="Proteomes" id="UP000801492">
    <property type="component" value="Unassembled WGS sequence"/>
</dbReference>
<name>A0A8K0G6D6_IGNLU</name>
<feature type="region of interest" description="Disordered" evidence="1">
    <location>
        <begin position="1"/>
        <end position="31"/>
    </location>
</feature>
<dbReference type="AlphaFoldDB" id="A0A8K0G6D6"/>
<comment type="caution">
    <text evidence="2">The sequence shown here is derived from an EMBL/GenBank/DDBJ whole genome shotgun (WGS) entry which is preliminary data.</text>
</comment>
<sequence length="242" mass="27365">MGSMGFEFKTDVPQEEQLNHQYPKNSKLGTTKEIYPRYQKDVGQPAEQLSKFRAETNVTLTTSKQKKKFDRLLAEQKPRKEIQPLEPKKVVHNLSKHYLDEAAQRVLAKRFNYAVAPTRILVLSRPKPADPKKISEFPKTVCLAFLCFSVLLRFGIGPEKPRQIVLARVGVGEDIETPFSAGRFSKLGEAGRHFDCSFNGLRKPVSSRRTLTTVLCPGSTFLTVPEMRLAEVSMESNVTRVI</sequence>
<evidence type="ECO:0000313" key="3">
    <source>
        <dbReference type="Proteomes" id="UP000801492"/>
    </source>
</evidence>
<evidence type="ECO:0000256" key="1">
    <source>
        <dbReference type="SAM" id="MobiDB-lite"/>
    </source>
</evidence>
<protein>
    <submittedName>
        <fullName evidence="2">Uncharacterized protein</fullName>
    </submittedName>
</protein>
<dbReference type="EMBL" id="VTPC01082135">
    <property type="protein sequence ID" value="KAF2887714.1"/>
    <property type="molecule type" value="Genomic_DNA"/>
</dbReference>
<keyword evidence="3" id="KW-1185">Reference proteome</keyword>
<reference evidence="2" key="1">
    <citation type="submission" date="2019-08" db="EMBL/GenBank/DDBJ databases">
        <title>The genome of the North American firefly Photinus pyralis.</title>
        <authorList>
            <consortium name="Photinus pyralis genome working group"/>
            <person name="Fallon T.R."/>
            <person name="Sander Lower S.E."/>
            <person name="Weng J.-K."/>
        </authorList>
    </citation>
    <scope>NUCLEOTIDE SEQUENCE</scope>
    <source>
        <strain evidence="2">TRF0915ILg1</strain>
        <tissue evidence="2">Whole body</tissue>
    </source>
</reference>
<evidence type="ECO:0000313" key="2">
    <source>
        <dbReference type="EMBL" id="KAF2887714.1"/>
    </source>
</evidence>
<feature type="compositionally biased region" description="Polar residues" evidence="1">
    <location>
        <begin position="19"/>
        <end position="29"/>
    </location>
</feature>
<proteinExistence type="predicted"/>